<organism evidence="3 4">
    <name type="scientific">Herbinix luporum</name>
    <dbReference type="NCBI Taxonomy" id="1679721"/>
    <lineage>
        <taxon>Bacteria</taxon>
        <taxon>Bacillati</taxon>
        <taxon>Bacillota</taxon>
        <taxon>Clostridia</taxon>
        <taxon>Lachnospirales</taxon>
        <taxon>Lachnospiraceae</taxon>
        <taxon>Herbinix</taxon>
    </lineage>
</organism>
<dbReference type="GO" id="GO:0030975">
    <property type="term" value="F:thiamine binding"/>
    <property type="evidence" value="ECO:0007669"/>
    <property type="project" value="TreeGrafter"/>
</dbReference>
<dbReference type="GO" id="GO:0030288">
    <property type="term" value="C:outer membrane-bounded periplasmic space"/>
    <property type="evidence" value="ECO:0007669"/>
    <property type="project" value="TreeGrafter"/>
</dbReference>
<dbReference type="KEGG" id="hsd:SD1D_1305"/>
<keyword evidence="2" id="KW-0472">Membrane</keyword>
<dbReference type="GO" id="GO:0015888">
    <property type="term" value="P:thiamine transport"/>
    <property type="evidence" value="ECO:0007669"/>
    <property type="project" value="TreeGrafter"/>
</dbReference>
<protein>
    <recommendedName>
        <fullName evidence="5">Extracellular solute-binding protein</fullName>
    </recommendedName>
</protein>
<keyword evidence="2" id="KW-0812">Transmembrane</keyword>
<dbReference type="Gene3D" id="3.40.190.10">
    <property type="entry name" value="Periplasmic binding protein-like II"/>
    <property type="match status" value="2"/>
</dbReference>
<dbReference type="OrthoDB" id="9791045at2"/>
<dbReference type="AlphaFoldDB" id="A0A0K8J5A3"/>
<reference evidence="4" key="1">
    <citation type="submission" date="2015-09" db="EMBL/GenBank/DDBJ databases">
        <authorList>
            <person name="Wibberg D."/>
        </authorList>
    </citation>
    <scope>NUCLEOTIDE SEQUENCE [LARGE SCALE GENOMIC DNA]</scope>
    <source>
        <strain evidence="4">SD1D</strain>
    </source>
</reference>
<accession>A0A0K8J5A3</accession>
<evidence type="ECO:0000313" key="4">
    <source>
        <dbReference type="Proteomes" id="UP000196053"/>
    </source>
</evidence>
<proteinExistence type="predicted"/>
<dbReference type="EMBL" id="LN879430">
    <property type="protein sequence ID" value="CUH92851.1"/>
    <property type="molecule type" value="Genomic_DNA"/>
</dbReference>
<dbReference type="Pfam" id="PF13531">
    <property type="entry name" value="SBP_bac_11"/>
    <property type="match status" value="1"/>
</dbReference>
<dbReference type="RefSeq" id="WP_058258185.1">
    <property type="nucleotide sequence ID" value="NZ_LN879430.1"/>
</dbReference>
<sequence length="197" mass="22146">MKGKASIAIILFLIVIMTSFFIIRSNASKRIKNNEIQGEELVIYSAHPIELLRPLIQEFESRTGIWVRVKSGGTGELINQIESEQDEPVADILWGGSLSTLKPQMYLFEEYISKNQEFIFDEFKNDEGMLTRFSDVPSVLMINTDLIGDIIINGYQDLLNLNLKGSIAYCSPSISSSAYEHLINMLYAMGKGNPQEG</sequence>
<dbReference type="PANTHER" id="PTHR30006">
    <property type="entry name" value="THIAMINE-BINDING PERIPLASMIC PROTEIN-RELATED"/>
    <property type="match status" value="1"/>
</dbReference>
<evidence type="ECO:0000256" key="2">
    <source>
        <dbReference type="SAM" id="Phobius"/>
    </source>
</evidence>
<dbReference type="GO" id="GO:0030976">
    <property type="term" value="F:thiamine pyrophosphate binding"/>
    <property type="evidence" value="ECO:0007669"/>
    <property type="project" value="TreeGrafter"/>
</dbReference>
<feature type="transmembrane region" description="Helical" evidence="2">
    <location>
        <begin position="6"/>
        <end position="23"/>
    </location>
</feature>
<keyword evidence="2" id="KW-1133">Transmembrane helix</keyword>
<keyword evidence="4" id="KW-1185">Reference proteome</keyword>
<evidence type="ECO:0008006" key="5">
    <source>
        <dbReference type="Google" id="ProtNLM"/>
    </source>
</evidence>
<keyword evidence="1" id="KW-0732">Signal</keyword>
<dbReference type="Proteomes" id="UP000196053">
    <property type="component" value="Chromosome I"/>
</dbReference>
<evidence type="ECO:0000313" key="3">
    <source>
        <dbReference type="EMBL" id="CUH92851.1"/>
    </source>
</evidence>
<evidence type="ECO:0000256" key="1">
    <source>
        <dbReference type="ARBA" id="ARBA00022729"/>
    </source>
</evidence>
<gene>
    <name evidence="3" type="ORF">SD1D_1305</name>
</gene>
<dbReference type="SUPFAM" id="SSF53850">
    <property type="entry name" value="Periplasmic binding protein-like II"/>
    <property type="match status" value="1"/>
</dbReference>
<name>A0A0K8J5A3_9FIRM</name>
<dbReference type="PANTHER" id="PTHR30006:SF2">
    <property type="entry name" value="ABC TRANSPORTER SUBSTRATE-BINDING PROTEIN"/>
    <property type="match status" value="1"/>
</dbReference>